<organism evidence="1">
    <name type="scientific">uncultured Thermomicrobiales bacterium</name>
    <dbReference type="NCBI Taxonomy" id="1645740"/>
    <lineage>
        <taxon>Bacteria</taxon>
        <taxon>Pseudomonadati</taxon>
        <taxon>Thermomicrobiota</taxon>
        <taxon>Thermomicrobia</taxon>
        <taxon>Thermomicrobiales</taxon>
        <taxon>environmental samples</taxon>
    </lineage>
</organism>
<evidence type="ECO:0000313" key="1">
    <source>
        <dbReference type="EMBL" id="CAA9545491.1"/>
    </source>
</evidence>
<accession>A0A6J4UDH4</accession>
<name>A0A6J4UDH4_9BACT</name>
<protein>
    <submittedName>
        <fullName evidence="1">Uncharacterized protein</fullName>
    </submittedName>
</protein>
<dbReference type="AlphaFoldDB" id="A0A6J4UDH4"/>
<dbReference type="EMBL" id="CADCWM010000118">
    <property type="protein sequence ID" value="CAA9545491.1"/>
    <property type="molecule type" value="Genomic_DNA"/>
</dbReference>
<feature type="non-terminal residue" evidence="1">
    <location>
        <position position="51"/>
    </location>
</feature>
<gene>
    <name evidence="1" type="ORF">AVDCRST_MAG88-368</name>
</gene>
<sequence>MKGEGRGARGVNQVPFERARFELHPENQARYDVLLGQFSRLSLASSGRPQN</sequence>
<proteinExistence type="predicted"/>
<reference evidence="1" key="1">
    <citation type="submission" date="2020-02" db="EMBL/GenBank/DDBJ databases">
        <authorList>
            <person name="Meier V. D."/>
        </authorList>
    </citation>
    <scope>NUCLEOTIDE SEQUENCE</scope>
    <source>
        <strain evidence="1">AVDCRST_MAG88</strain>
    </source>
</reference>